<dbReference type="GO" id="GO:0008270">
    <property type="term" value="F:zinc ion binding"/>
    <property type="evidence" value="ECO:0007669"/>
    <property type="project" value="InterPro"/>
</dbReference>
<evidence type="ECO:0000256" key="4">
    <source>
        <dbReference type="ARBA" id="ARBA00022723"/>
    </source>
</evidence>
<gene>
    <name evidence="12" type="primary">galT</name>
    <name evidence="12" type="ORF">COS99_00320</name>
</gene>
<keyword evidence="6" id="KW-0119">Carbohydrate metabolism</keyword>
<sequence>MGELRKDPILGRWVIIATERSKRPDAFSKEKETVVDDLSVCPFCAGKEKTTPPEIYSIRDPNTRPNEPGWKVRVVPNKFPALGIDGGLKKHGFGLNDMMNNFGAHEVIIEGPDHKREMKDQSIDEISTVITVLQNRVEDLHRDERLRYILVFKNKGRGAGASLAHPHHQLIALPITPKRVREELQGSEFYFKLKERCVFCDIMEQEKAYGERIVYENDGFFAYCPYASRFPFEIWVLPKDHSIDFYGPKVREKNKSLADMMKVILTKMDKILKDPDYNYVIHAAPNRFPRGGYWQTIEQDFHWHIELFPFLTKVAGFEWGSGFFINPVAPEMAAKFLREEKVA</sequence>
<organism evidence="12 13">
    <name type="scientific">Candidatus Aquitaenariimonas noxiae</name>
    <dbReference type="NCBI Taxonomy" id="1974741"/>
    <lineage>
        <taxon>Bacteria</taxon>
        <taxon>Pseudomonadati</taxon>
        <taxon>Candidatus Omnitrophota</taxon>
        <taxon>Candidatus Aquitaenariimonas</taxon>
    </lineage>
</organism>
<dbReference type="PIRSF" id="PIRSF000808">
    <property type="entry name" value="GalT"/>
    <property type="match status" value="1"/>
</dbReference>
<comment type="caution">
    <text evidence="12">The sequence shown here is derived from an EMBL/GenBank/DDBJ whole genome shotgun (WGS) entry which is preliminary data.</text>
</comment>
<evidence type="ECO:0000256" key="1">
    <source>
        <dbReference type="ARBA" id="ARBA00010951"/>
    </source>
</evidence>
<feature type="binding site" evidence="9">
    <location>
        <position position="44"/>
    </location>
    <ligand>
        <name>Zn(2+)</name>
        <dbReference type="ChEBI" id="CHEBI:29105"/>
    </ligand>
</feature>
<keyword evidence="4 9" id="KW-0479">Metal-binding</keyword>
<evidence type="ECO:0000259" key="11">
    <source>
        <dbReference type="Pfam" id="PF02744"/>
    </source>
</evidence>
<dbReference type="SUPFAM" id="SSF54197">
    <property type="entry name" value="HIT-like"/>
    <property type="match status" value="2"/>
</dbReference>
<evidence type="ECO:0000256" key="8">
    <source>
        <dbReference type="PIRSR" id="PIRSR000808-1"/>
    </source>
</evidence>
<dbReference type="InterPro" id="IPR001937">
    <property type="entry name" value="GalP_UDPtransf1"/>
</dbReference>
<reference evidence="12 13" key="1">
    <citation type="submission" date="2017-09" db="EMBL/GenBank/DDBJ databases">
        <title>Depth-based differentiation of microbial function through sediment-hosted aquifers and enrichment of novel symbionts in the deep terrestrial subsurface.</title>
        <authorList>
            <person name="Probst A.J."/>
            <person name="Ladd B."/>
            <person name="Jarett J.K."/>
            <person name="Geller-Mcgrath D.E."/>
            <person name="Sieber C.M."/>
            <person name="Emerson J.B."/>
            <person name="Anantharaman K."/>
            <person name="Thomas B.C."/>
            <person name="Malmstrom R."/>
            <person name="Stieglmeier M."/>
            <person name="Klingl A."/>
            <person name="Woyke T."/>
            <person name="Ryan C.M."/>
            <person name="Banfield J.F."/>
        </authorList>
    </citation>
    <scope>NUCLEOTIDE SEQUENCE [LARGE SCALE GENOMIC DNA]</scope>
    <source>
        <strain evidence="12">CG07_land_8_20_14_0_80_42_15</strain>
    </source>
</reference>
<dbReference type="PANTHER" id="PTHR42763:SF1">
    <property type="entry name" value="UDP-GLUCOSE--HEXOSE-1-PHOSPHATE URIDYLYLTRANSFERASE"/>
    <property type="match status" value="1"/>
</dbReference>
<comment type="similarity">
    <text evidence="1">Belongs to the galactose-1-phosphate uridylyltransferase type 1 family.</text>
</comment>
<evidence type="ECO:0000256" key="5">
    <source>
        <dbReference type="ARBA" id="ARBA00022833"/>
    </source>
</evidence>
<evidence type="ECO:0000313" key="12">
    <source>
        <dbReference type="EMBL" id="PIU42440.1"/>
    </source>
</evidence>
<dbReference type="PANTHER" id="PTHR42763">
    <property type="entry name" value="ADP-GLUCOSE PHOSPHORYLASE"/>
    <property type="match status" value="1"/>
</dbReference>
<dbReference type="Proteomes" id="UP000230052">
    <property type="component" value="Unassembled WGS sequence"/>
</dbReference>
<dbReference type="GO" id="GO:0008108">
    <property type="term" value="F:UDP-glucose:hexose-1-phosphate uridylyltransferase activity"/>
    <property type="evidence" value="ECO:0007669"/>
    <property type="project" value="UniProtKB-UniRule"/>
</dbReference>
<feature type="domain" description="Galactose-1-phosphate uridyl transferase N-terminal" evidence="10">
    <location>
        <begin position="5"/>
        <end position="175"/>
    </location>
</feature>
<dbReference type="EMBL" id="PEWV01000005">
    <property type="protein sequence ID" value="PIU42440.1"/>
    <property type="molecule type" value="Genomic_DNA"/>
</dbReference>
<feature type="domain" description="Galactose-1-phosphate uridyl transferase C-terminal" evidence="11">
    <location>
        <begin position="189"/>
        <end position="306"/>
    </location>
</feature>
<evidence type="ECO:0000313" key="13">
    <source>
        <dbReference type="Proteomes" id="UP000230052"/>
    </source>
</evidence>
<keyword evidence="3 12" id="KW-0548">Nucleotidyltransferase</keyword>
<evidence type="ECO:0000256" key="9">
    <source>
        <dbReference type="PIRSR" id="PIRSR000808-3"/>
    </source>
</evidence>
<protein>
    <recommendedName>
        <fullName evidence="7">Galactose-1-phosphate uridylyltransferase</fullName>
        <ecNumber evidence="7">2.7.7.12</ecNumber>
    </recommendedName>
</protein>
<accession>A0A2J0L190</accession>
<dbReference type="InterPro" id="IPR053177">
    <property type="entry name" value="ADP-glucose_phosphorylase"/>
</dbReference>
<keyword evidence="5 9" id="KW-0862">Zinc</keyword>
<dbReference type="NCBIfam" id="TIGR00209">
    <property type="entry name" value="galT_1"/>
    <property type="match status" value="1"/>
</dbReference>
<evidence type="ECO:0000256" key="3">
    <source>
        <dbReference type="ARBA" id="ARBA00022695"/>
    </source>
</evidence>
<keyword evidence="2 12" id="KW-0808">Transferase</keyword>
<dbReference type="GO" id="GO:0006012">
    <property type="term" value="P:galactose metabolic process"/>
    <property type="evidence" value="ECO:0007669"/>
    <property type="project" value="UniProtKB-UniRule"/>
</dbReference>
<feature type="active site" description="Tele-UMP-histidine intermediate" evidence="8">
    <location>
        <position position="167"/>
    </location>
</feature>
<dbReference type="UniPathway" id="UPA00214"/>
<evidence type="ECO:0000256" key="7">
    <source>
        <dbReference type="NCBIfam" id="TIGR00209"/>
    </source>
</evidence>
<evidence type="ECO:0000256" key="6">
    <source>
        <dbReference type="ARBA" id="ARBA00023277"/>
    </source>
</evidence>
<feature type="binding site" evidence="9">
    <location>
        <position position="165"/>
    </location>
    <ligand>
        <name>Zn(2+)</name>
        <dbReference type="ChEBI" id="CHEBI:29105"/>
    </ligand>
</feature>
<proteinExistence type="inferred from homology"/>
<dbReference type="Pfam" id="PF02744">
    <property type="entry name" value="GalP_UDP_tr_C"/>
    <property type="match status" value="1"/>
</dbReference>
<dbReference type="Pfam" id="PF01087">
    <property type="entry name" value="GalP_UDP_transf"/>
    <property type="match status" value="1"/>
</dbReference>
<comment type="cofactor">
    <cofactor evidence="9">
        <name>Zn(2+)</name>
        <dbReference type="ChEBI" id="CHEBI:29105"/>
    </cofactor>
    <text evidence="9">Binds 1 zinc ion per subunit.</text>
</comment>
<dbReference type="AlphaFoldDB" id="A0A2J0L190"/>
<name>A0A2J0L190_9BACT</name>
<dbReference type="InterPro" id="IPR036265">
    <property type="entry name" value="HIT-like_sf"/>
</dbReference>
<dbReference type="EC" id="2.7.7.12" evidence="7"/>
<evidence type="ECO:0000256" key="2">
    <source>
        <dbReference type="ARBA" id="ARBA00022679"/>
    </source>
</evidence>
<feature type="binding site" evidence="9">
    <location>
        <position position="114"/>
    </location>
    <ligand>
        <name>Zn(2+)</name>
        <dbReference type="ChEBI" id="CHEBI:29105"/>
    </ligand>
</feature>
<feature type="binding site" evidence="9">
    <location>
        <position position="41"/>
    </location>
    <ligand>
        <name>Zn(2+)</name>
        <dbReference type="ChEBI" id="CHEBI:29105"/>
    </ligand>
</feature>
<dbReference type="InterPro" id="IPR005850">
    <property type="entry name" value="GalP_Utransf_C"/>
</dbReference>
<dbReference type="InterPro" id="IPR005849">
    <property type="entry name" value="GalP_Utransf_N"/>
</dbReference>
<evidence type="ECO:0000259" key="10">
    <source>
        <dbReference type="Pfam" id="PF01087"/>
    </source>
</evidence>
<dbReference type="Gene3D" id="3.30.428.10">
    <property type="entry name" value="HIT-like"/>
    <property type="match status" value="2"/>
</dbReference>